<accession>A0A4Z2GTL7</accession>
<comment type="caution">
    <text evidence="1">The sequence shown here is derived from an EMBL/GenBank/DDBJ whole genome shotgun (WGS) entry which is preliminary data.</text>
</comment>
<evidence type="ECO:0000313" key="1">
    <source>
        <dbReference type="EMBL" id="TNN56749.1"/>
    </source>
</evidence>
<sequence>MKRVGRASPLDSRTERSRNYTAFRTAGSIRPGALELTSICVLVLYSSFVYSWIDRNKTFVLCESCRALVSDPHLTRGQLLAAVERSKSSTSHGKTRCV</sequence>
<keyword evidence="2" id="KW-1185">Reference proteome</keyword>
<dbReference type="AlphaFoldDB" id="A0A4Z2GTL7"/>
<organism evidence="1 2">
    <name type="scientific">Liparis tanakae</name>
    <name type="common">Tanaka's snailfish</name>
    <dbReference type="NCBI Taxonomy" id="230148"/>
    <lineage>
        <taxon>Eukaryota</taxon>
        <taxon>Metazoa</taxon>
        <taxon>Chordata</taxon>
        <taxon>Craniata</taxon>
        <taxon>Vertebrata</taxon>
        <taxon>Euteleostomi</taxon>
        <taxon>Actinopterygii</taxon>
        <taxon>Neopterygii</taxon>
        <taxon>Teleostei</taxon>
        <taxon>Neoteleostei</taxon>
        <taxon>Acanthomorphata</taxon>
        <taxon>Eupercaria</taxon>
        <taxon>Perciformes</taxon>
        <taxon>Cottioidei</taxon>
        <taxon>Cottales</taxon>
        <taxon>Liparidae</taxon>
        <taxon>Liparis</taxon>
    </lineage>
</organism>
<protein>
    <submittedName>
        <fullName evidence="1">Uncharacterized protein</fullName>
    </submittedName>
</protein>
<dbReference type="EMBL" id="SRLO01000421">
    <property type="protein sequence ID" value="TNN56749.1"/>
    <property type="molecule type" value="Genomic_DNA"/>
</dbReference>
<evidence type="ECO:0000313" key="2">
    <source>
        <dbReference type="Proteomes" id="UP000314294"/>
    </source>
</evidence>
<proteinExistence type="predicted"/>
<name>A0A4Z2GTL7_9TELE</name>
<reference evidence="1 2" key="1">
    <citation type="submission" date="2019-03" db="EMBL/GenBank/DDBJ databases">
        <title>First draft genome of Liparis tanakae, snailfish: a comprehensive survey of snailfish specific genes.</title>
        <authorList>
            <person name="Kim W."/>
            <person name="Song I."/>
            <person name="Jeong J.-H."/>
            <person name="Kim D."/>
            <person name="Kim S."/>
            <person name="Ryu S."/>
            <person name="Song J.Y."/>
            <person name="Lee S.K."/>
        </authorList>
    </citation>
    <scope>NUCLEOTIDE SEQUENCE [LARGE SCALE GENOMIC DNA]</scope>
    <source>
        <tissue evidence="1">Muscle</tissue>
    </source>
</reference>
<gene>
    <name evidence="1" type="ORF">EYF80_033007</name>
</gene>
<dbReference type="Proteomes" id="UP000314294">
    <property type="component" value="Unassembled WGS sequence"/>
</dbReference>